<evidence type="ECO:0000313" key="8">
    <source>
        <dbReference type="EMBL" id="EGG13278.1"/>
    </source>
</evidence>
<dbReference type="Proteomes" id="UP000007797">
    <property type="component" value="Unassembled WGS sequence"/>
</dbReference>
<gene>
    <name evidence="8" type="ORF">DFA_11039</name>
</gene>
<feature type="transmembrane region" description="Helical" evidence="6">
    <location>
        <begin position="241"/>
        <end position="263"/>
    </location>
</feature>
<dbReference type="InterPro" id="IPR011020">
    <property type="entry name" value="HTTM-like"/>
</dbReference>
<feature type="compositionally biased region" description="Polar residues" evidence="5">
    <location>
        <begin position="1"/>
        <end position="14"/>
    </location>
</feature>
<dbReference type="OMA" id="IFEYVGP"/>
<feature type="transmembrane region" description="Helical" evidence="6">
    <location>
        <begin position="538"/>
        <end position="560"/>
    </location>
</feature>
<dbReference type="PANTHER" id="PTHR39535">
    <property type="entry name" value="SPORULATION-DELAYING PROTEIN SDPB"/>
    <property type="match status" value="1"/>
</dbReference>
<proteinExistence type="predicted"/>
<feature type="region of interest" description="Disordered" evidence="5">
    <location>
        <begin position="208"/>
        <end position="230"/>
    </location>
</feature>
<name>F4QEG5_CACFS</name>
<reference evidence="9" key="1">
    <citation type="journal article" date="2011" name="Genome Res.">
        <title>Phylogeny-wide analysis of social amoeba genomes highlights ancient origins for complex intercellular communication.</title>
        <authorList>
            <person name="Heidel A.J."/>
            <person name="Lawal H.M."/>
            <person name="Felder M."/>
            <person name="Schilde C."/>
            <person name="Helps N.R."/>
            <person name="Tunggal B."/>
            <person name="Rivero F."/>
            <person name="John U."/>
            <person name="Schleicher M."/>
            <person name="Eichinger L."/>
            <person name="Platzer M."/>
            <person name="Noegel A.A."/>
            <person name="Schaap P."/>
            <person name="Gloeckner G."/>
        </authorList>
    </citation>
    <scope>NUCLEOTIDE SEQUENCE [LARGE SCALE GENOMIC DNA]</scope>
    <source>
        <strain evidence="9">SH3</strain>
    </source>
</reference>
<organism evidence="8 9">
    <name type="scientific">Cavenderia fasciculata</name>
    <name type="common">Slime mold</name>
    <name type="synonym">Dictyostelium fasciculatum</name>
    <dbReference type="NCBI Taxonomy" id="261658"/>
    <lineage>
        <taxon>Eukaryota</taxon>
        <taxon>Amoebozoa</taxon>
        <taxon>Evosea</taxon>
        <taxon>Eumycetozoa</taxon>
        <taxon>Dictyostelia</taxon>
        <taxon>Acytosteliales</taxon>
        <taxon>Cavenderiaceae</taxon>
        <taxon>Cavenderia</taxon>
    </lineage>
</organism>
<feature type="domain" description="HTTM-like" evidence="7">
    <location>
        <begin position="42"/>
        <end position="367"/>
    </location>
</feature>
<feature type="transmembrane region" description="Helical" evidence="6">
    <location>
        <begin position="482"/>
        <end position="499"/>
    </location>
</feature>
<evidence type="ECO:0000256" key="4">
    <source>
        <dbReference type="ARBA" id="ARBA00023136"/>
    </source>
</evidence>
<evidence type="ECO:0000256" key="3">
    <source>
        <dbReference type="ARBA" id="ARBA00022989"/>
    </source>
</evidence>
<feature type="transmembrane region" description="Helical" evidence="6">
    <location>
        <begin position="306"/>
        <end position="327"/>
    </location>
</feature>
<keyword evidence="3 6" id="KW-1133">Transmembrane helix</keyword>
<dbReference type="SMART" id="SM00752">
    <property type="entry name" value="HTTM"/>
    <property type="match status" value="1"/>
</dbReference>
<comment type="subcellular location">
    <subcellularLocation>
        <location evidence="1">Endomembrane system</location>
        <topology evidence="1">Multi-pass membrane protein</topology>
    </subcellularLocation>
</comment>
<protein>
    <recommendedName>
        <fullName evidence="7">HTTM-like domain-containing protein</fullName>
    </recommendedName>
</protein>
<keyword evidence="2 6" id="KW-0812">Transmembrane</keyword>
<accession>F4QEG5</accession>
<feature type="transmembrane region" description="Helical" evidence="6">
    <location>
        <begin position="339"/>
        <end position="368"/>
    </location>
</feature>
<dbReference type="InterPro" id="IPR052964">
    <property type="entry name" value="Sporulation_signal_mat"/>
</dbReference>
<dbReference type="AlphaFoldDB" id="F4QEG5"/>
<dbReference type="PANTHER" id="PTHR39535:SF2">
    <property type="entry name" value="HTTM DOMAIN-CONTAINING PROTEIN"/>
    <property type="match status" value="1"/>
</dbReference>
<evidence type="ECO:0000256" key="2">
    <source>
        <dbReference type="ARBA" id="ARBA00022692"/>
    </source>
</evidence>
<sequence length="703" mass="82053">MGWDKFQQQRTTTKWNHHGSSGNSGGGYFSQSKSILYQLFKHFYMDTRSMALLRVLMSFILLIDLKRRATEASLHYSTWGEYPVQLSLIESRFSLYNFNQSTIFVLVMMTLNAITVISMLIGYKTRLSTFLSYILLTSVQNRNYFLLDGSDDYTRCMLIWCIFLPWGNQYSIDSILLKLSNNKLNHQNNLNSLSIVEIIIDDNNNNNNNNNIDNNNNNNNNDTTIQKQQQQKQKQQQQYQYVSIATVGFLVQFTCIYLFTAILKDGVEWHVTYDSVYYAVSLKEFSHGISAFLIQFPNFMRFLSRFTLIFEYVGPILMVCPLFNSFFRMVSILGFIGMHIGFGICLNLFLFIFIPIVCVAAMLPSIFWDIVFKYLNSKNNNDRHSLKIYYDNAQKGTEFSLNCFKEFFLLPQTPIISYGGTTTTTTTTTTLSSIAQQNKNSYYVELQGDKYYEYDAFIVLCSQSPLLWPLERLLNNRLSERILSKLLLSFIFIIKLIGIDFNKVKEKELIDGSSSSSTTTTTTTTTINQKTNNNNNNIYEWLLILFSLWLLIFTPLVNILKMQKTAIPFHPLVIFVGIDQNWSMFAPNPPKYSNWMAVDASFQHQEEYDFFNDRDFKDYKENPIYPFVTTQRQRNFMMGVLYQEELRLSFGRYQCRKYNIYEPSKELGRLKSFKIHAIQHTTPSLGSDIQNEFRTQMIWAHTC</sequence>
<dbReference type="EMBL" id="GL883029">
    <property type="protein sequence ID" value="EGG13278.1"/>
    <property type="molecule type" value="Genomic_DNA"/>
</dbReference>
<keyword evidence="4 6" id="KW-0472">Membrane</keyword>
<keyword evidence="9" id="KW-1185">Reference proteome</keyword>
<dbReference type="OrthoDB" id="409811at2759"/>
<evidence type="ECO:0000256" key="1">
    <source>
        <dbReference type="ARBA" id="ARBA00004127"/>
    </source>
</evidence>
<dbReference type="RefSeq" id="XP_004349977.1">
    <property type="nucleotide sequence ID" value="XM_004349927.1"/>
</dbReference>
<feature type="transmembrane region" description="Helical" evidence="6">
    <location>
        <begin position="103"/>
        <end position="123"/>
    </location>
</feature>
<evidence type="ECO:0000256" key="6">
    <source>
        <dbReference type="SAM" id="Phobius"/>
    </source>
</evidence>
<dbReference type="GeneID" id="14865959"/>
<evidence type="ECO:0000256" key="5">
    <source>
        <dbReference type="SAM" id="MobiDB-lite"/>
    </source>
</evidence>
<feature type="region of interest" description="Disordered" evidence="5">
    <location>
        <begin position="1"/>
        <end position="21"/>
    </location>
</feature>
<dbReference type="KEGG" id="dfa:DFA_11039"/>
<evidence type="ECO:0000313" key="9">
    <source>
        <dbReference type="Proteomes" id="UP000007797"/>
    </source>
</evidence>
<dbReference type="GO" id="GO:0012505">
    <property type="term" value="C:endomembrane system"/>
    <property type="evidence" value="ECO:0007669"/>
    <property type="project" value="UniProtKB-SubCell"/>
</dbReference>
<evidence type="ECO:0000259" key="7">
    <source>
        <dbReference type="SMART" id="SM00752"/>
    </source>
</evidence>